<accession>A0ABU3K4D9</accession>
<organism evidence="5 6">
    <name type="scientific">Candidatus Nitronereus thalassa</name>
    <dbReference type="NCBI Taxonomy" id="3020898"/>
    <lineage>
        <taxon>Bacteria</taxon>
        <taxon>Pseudomonadati</taxon>
        <taxon>Nitrospirota</taxon>
        <taxon>Nitrospiria</taxon>
        <taxon>Nitrospirales</taxon>
        <taxon>Nitrospiraceae</taxon>
        <taxon>Candidatus Nitronereus</taxon>
    </lineage>
</organism>
<dbReference type="InterPro" id="IPR036514">
    <property type="entry name" value="SGNH_hydro_sf"/>
</dbReference>
<feature type="signal peptide" evidence="2">
    <location>
        <begin position="1"/>
        <end position="27"/>
    </location>
</feature>
<dbReference type="SUPFAM" id="SSF48726">
    <property type="entry name" value="Immunoglobulin"/>
    <property type="match status" value="2"/>
</dbReference>
<dbReference type="Pfam" id="PF13472">
    <property type="entry name" value="Lipase_GDSL_2"/>
    <property type="match status" value="1"/>
</dbReference>
<reference evidence="5 6" key="1">
    <citation type="journal article" date="2023" name="ISME J.">
        <title>Cultivation and genomic characterization of novel and ubiquitous marine nitrite-oxidizing bacteria from the Nitrospirales.</title>
        <authorList>
            <person name="Mueller A.J."/>
            <person name="Daebeler A."/>
            <person name="Herbold C.W."/>
            <person name="Kirkegaard R.H."/>
            <person name="Daims H."/>
        </authorList>
    </citation>
    <scope>NUCLEOTIDE SEQUENCE [LARGE SCALE GENOMIC DNA]</scope>
    <source>
        <strain evidence="5 6">EB</strain>
    </source>
</reference>
<evidence type="ECO:0000313" key="5">
    <source>
        <dbReference type="EMBL" id="MDT7041241.1"/>
    </source>
</evidence>
<dbReference type="InterPro" id="IPR036179">
    <property type="entry name" value="Ig-like_dom_sf"/>
</dbReference>
<keyword evidence="2" id="KW-0732">Signal</keyword>
<gene>
    <name evidence="5" type="ORF">PPG34_02695</name>
</gene>
<dbReference type="InterPro" id="IPR013830">
    <property type="entry name" value="SGNH_hydro"/>
</dbReference>
<dbReference type="InterPro" id="IPR053140">
    <property type="entry name" value="GDSL_Rv0518-like"/>
</dbReference>
<keyword evidence="1" id="KW-0677">Repeat</keyword>
<dbReference type="Gene3D" id="3.40.50.1110">
    <property type="entry name" value="SGNH hydrolase"/>
    <property type="match status" value="1"/>
</dbReference>
<protein>
    <submittedName>
        <fullName evidence="5">GDSL-type esterase/lipase family protein</fullName>
    </submittedName>
</protein>
<evidence type="ECO:0000259" key="4">
    <source>
        <dbReference type="PROSITE" id="PS50835"/>
    </source>
</evidence>
<dbReference type="EMBL" id="JAQOUE010000001">
    <property type="protein sequence ID" value="MDT7041241.1"/>
    <property type="molecule type" value="Genomic_DNA"/>
</dbReference>
<feature type="domain" description="Ig-like" evidence="4">
    <location>
        <begin position="1815"/>
        <end position="1896"/>
    </location>
</feature>
<dbReference type="PROSITE" id="PS50835">
    <property type="entry name" value="IG_LIKE"/>
    <property type="match status" value="2"/>
</dbReference>
<dbReference type="Proteomes" id="UP001250932">
    <property type="component" value="Unassembled WGS sequence"/>
</dbReference>
<dbReference type="PANTHER" id="PTHR43784">
    <property type="entry name" value="GDSL-LIKE LIPASE/ACYLHYDROLASE, PUTATIVE (AFU_ORTHOLOGUE AFUA_2G00820)-RELATED"/>
    <property type="match status" value="1"/>
</dbReference>
<dbReference type="InterPro" id="IPR013783">
    <property type="entry name" value="Ig-like_fold"/>
</dbReference>
<dbReference type="InterPro" id="IPR024079">
    <property type="entry name" value="MetalloPept_cat_dom_sf"/>
</dbReference>
<evidence type="ECO:0000313" key="6">
    <source>
        <dbReference type="Proteomes" id="UP001250932"/>
    </source>
</evidence>
<dbReference type="Gene3D" id="2.60.40.10">
    <property type="entry name" value="Immunoglobulins"/>
    <property type="match status" value="6"/>
</dbReference>
<evidence type="ECO:0000259" key="3">
    <source>
        <dbReference type="PROSITE" id="PS50825"/>
    </source>
</evidence>
<name>A0ABU3K4D9_9BACT</name>
<dbReference type="SUPFAM" id="SSF52266">
    <property type="entry name" value="SGNH hydrolase"/>
    <property type="match status" value="1"/>
</dbReference>
<dbReference type="PANTHER" id="PTHR43784:SF2">
    <property type="entry name" value="GDSL-LIKE LIPASE_ACYLHYDROLASE, PUTATIVE (AFU_ORTHOLOGUE AFUA_2G00820)-RELATED"/>
    <property type="match status" value="1"/>
</dbReference>
<comment type="caution">
    <text evidence="5">The sequence shown here is derived from an EMBL/GenBank/DDBJ whole genome shotgun (WGS) entry which is preliminary data.</text>
</comment>
<evidence type="ECO:0000256" key="1">
    <source>
        <dbReference type="ARBA" id="ARBA00022737"/>
    </source>
</evidence>
<sequence length="2081" mass="213632">MKVFTSKSFQVLLCCLLSLWNANPTHAGGPISLFDSGTPTLWGGGTFATFPIPYLKDQGPLGPLTKGEADALTTFSMNEWDAVSNSTFSVIDGGDTPFDITSANASNYLFTFHGAVIDVVYDHDGTICTAIFGCPPGVLGLGGPIFTGTAVPEIASAMVLMNGATIDPLDPGGAAYRVVFSQEAGHAIGLHHDQTNGAVSFFGDESSPTGCPSVGTPTFSDFTAMYPFADVTPFGPGAEAASIDHLEDLDALSRFHPVANYSTTTGTITGTVFQSDGITPVNGVNVIVRSMTNPFGDARSTITGDLDCNSPGCKCFDDPQCTPSNAFEGTFVITGLTPGVNYTLAIDNIVDGAFPQLPAPVFTEEYWNDTSESGNASTDNPCDLTPIIPTAGSTFVADFLLNAPDTTGPTVTINQAAGQTDPTNASPINFTVIFSEPVNDFATGDVTLGGTAGATTGIVTGSGTTYNVAVTGMTSDGTVIATIPEGVATDSFSNANSASTSTDNSVTFSPDTTGPTVTINQAAGQTDPTNLSPVNFTVIFSEPVYNFATGDVTLSGTAGATTATVTGSGTTYNVAVNGGAGAYTWDGNSWADYSAFMSPITSSVKANLQAIMTVGQANGRVLGRMGQIGDSITNSSAYFRNGILHGSLGNETNHDYSNIRSWMAYSGTQPADNSSFYNAYGKGWPYGNFGGWTIRDAVTAGHPSVAVEVGDGITPGQFSWALLMFGTNDIDNFNWDAQAWKSEYSTFIQNFMALGVVPVLSTIPPEQAHIGDGRVELANQKIKELANELNIPFVDFYALVLHYQPINWVGTLISSDGTHPSAGGGGRDFSQTGLTSSDGYAARTKLSWDMAEKLKAIVFDDGPPEDTMTSEGTIIATIAGGVATDSFGNPNTASTSTDNQVTFSTDTTGPTVTINQAAGQPDPTNVSPINFTVVFSEPVADFATGDVTLSGNAGATTATVTGTGTTYNVAVSGMTATGTVTATIAAGVASDSFGNPNTASTSTDNVVSYTVPTGSPVVAWTAVTQNPNGTWTDSSWDNRSFRILLKGENITESGATVQLTLRGRASSSYTLQRVSLVQREGSTLNGLDSTFAPVTFGAAWEAGVTVPAGGTITSDPLAFDLVTGQDVFVTFWAPAGNPTVWRGGGGSGTTVWTIINEDQSAAIDWGSFTTETNSSILYATDQLEVVVTSGPDLAPPVVTPPAPSTVAAVDATGTPASAPAIQAFLTGATAIDNVDGDLSSVITHNAPAQFPLGSTVVTFSVTDTAGHTGTAQATLTVTDQTPPVLTPPGSIAVLSPDGNPLPATEPAIQAFLTGATATDNVDGDLSSVITHDAPAQFSVGATVVTFGVTDTAGHTGTAQATLTVTSPNVAPSITQQPLDQSVIEGQPATFTVTAIGSTPLSYQWQRDGVNIPNATSASYTVNPTSVNDSGATFAVMVTNPAGNITSAPATLTVTPPGGGSVVAWTAVTQNPNGTWTDSSWDNRSFRILLKGENITESGATVQLTLRGRASSSYTLQRVSLVQREGSTLNGLDSTFAPVTFGAAWEAGVTVPAGGTITSDPLAFDLVTGQDVFVTFWAPAGNPTVWRGGGGSGTTVWTIINEDQSAAIDWGSFTTETNSSILYATDQLEVVVTSGPDLAPPVVTPPAPSTVAAVDATGTPASAPAIQAFLTGATAIDNVDGDLSSVITHNAPAQFPLGSTVVTFSVTDTAGHTGTAQATLTVTDQTPPVLTPPGSIAVLSPDGNPLPATEPAIQAFLTGATATDNVDGDLSSVITHDAPAQFSVGATVVTFGVTDTAGHTGTAQATLTVTSPNVAPSITQQPLDQSVIEGQPATFTVTAIGSTPLSYQWQRDGVNIPNATSASYTVNPTSVNDSGATFAVMVTNPAGNITSAPATLTVTPPGGGSVVAWTAVTQNPNGTWTDSSWDNRSFRILLKGENITESGATVQLTLRGRASSSYTLQRVSLVQREGSTLNGLDSTFAPVTFGAAWEAGVTVPAGGTITSDPLAFDLVTGQDVFVTFWAPAGNPTVWRGGGGSGTTVWTIINEDQSAAIDWGSFTTETNSSILYATDQLEVIVTSGPEQ</sequence>
<dbReference type="SMART" id="SM00409">
    <property type="entry name" value="IG"/>
    <property type="match status" value="2"/>
</dbReference>
<dbReference type="Pfam" id="PF13927">
    <property type="entry name" value="Ig_3"/>
    <property type="match status" value="2"/>
</dbReference>
<feature type="domain" description="Ig-like" evidence="4">
    <location>
        <begin position="1371"/>
        <end position="1452"/>
    </location>
</feature>
<dbReference type="InterPro" id="IPR007110">
    <property type="entry name" value="Ig-like_dom"/>
</dbReference>
<feature type="chain" id="PRO_5046040400" evidence="2">
    <location>
        <begin position="28"/>
        <end position="2081"/>
    </location>
</feature>
<dbReference type="PROSITE" id="PS50825">
    <property type="entry name" value="HYR"/>
    <property type="match status" value="2"/>
</dbReference>
<evidence type="ECO:0000256" key="2">
    <source>
        <dbReference type="SAM" id="SignalP"/>
    </source>
</evidence>
<feature type="domain" description="HYR" evidence="3">
    <location>
        <begin position="1635"/>
        <end position="1723"/>
    </location>
</feature>
<feature type="domain" description="HYR" evidence="3">
    <location>
        <begin position="1191"/>
        <end position="1279"/>
    </location>
</feature>
<keyword evidence="6" id="KW-1185">Reference proteome</keyword>
<dbReference type="SUPFAM" id="SSF55486">
    <property type="entry name" value="Metalloproteases ('zincins'), catalytic domain"/>
    <property type="match status" value="1"/>
</dbReference>
<dbReference type="RefSeq" id="WP_313831597.1">
    <property type="nucleotide sequence ID" value="NZ_JAQOUE010000001.1"/>
</dbReference>
<dbReference type="Gene3D" id="3.40.390.10">
    <property type="entry name" value="Collagenase (Catalytic Domain)"/>
    <property type="match status" value="1"/>
</dbReference>
<proteinExistence type="predicted"/>
<dbReference type="InterPro" id="IPR003599">
    <property type="entry name" value="Ig_sub"/>
</dbReference>
<dbReference type="InterPro" id="IPR003410">
    <property type="entry name" value="HYR_dom"/>
</dbReference>